<dbReference type="AlphaFoldDB" id="A0A0F9VS12"/>
<evidence type="ECO:0000259" key="1">
    <source>
        <dbReference type="PROSITE" id="PS50943"/>
    </source>
</evidence>
<accession>A0A0F9VS12</accession>
<dbReference type="EMBL" id="LAZR01000014">
    <property type="protein sequence ID" value="KKO06830.1"/>
    <property type="molecule type" value="Genomic_DNA"/>
</dbReference>
<dbReference type="PROSITE" id="PS50943">
    <property type="entry name" value="HTH_CROC1"/>
    <property type="match status" value="1"/>
</dbReference>
<protein>
    <recommendedName>
        <fullName evidence="1">HTH cro/C1-type domain-containing protein</fullName>
    </recommendedName>
</protein>
<proteinExistence type="predicted"/>
<feature type="domain" description="HTH cro/C1-type" evidence="1">
    <location>
        <begin position="14"/>
        <end position="67"/>
    </location>
</feature>
<evidence type="ECO:0000313" key="2">
    <source>
        <dbReference type="EMBL" id="KKO06830.1"/>
    </source>
</evidence>
<name>A0A0F9VS12_9ZZZZ</name>
<comment type="caution">
    <text evidence="2">The sequence shown here is derived from an EMBL/GenBank/DDBJ whole genome shotgun (WGS) entry which is preliminary data.</text>
</comment>
<dbReference type="SMART" id="SM00530">
    <property type="entry name" value="HTH_XRE"/>
    <property type="match status" value="1"/>
</dbReference>
<dbReference type="SUPFAM" id="SSF47413">
    <property type="entry name" value="lambda repressor-like DNA-binding domains"/>
    <property type="match status" value="1"/>
</dbReference>
<dbReference type="CDD" id="cd00093">
    <property type="entry name" value="HTH_XRE"/>
    <property type="match status" value="1"/>
</dbReference>
<dbReference type="InterPro" id="IPR001387">
    <property type="entry name" value="Cro/C1-type_HTH"/>
</dbReference>
<dbReference type="InterPro" id="IPR010982">
    <property type="entry name" value="Lambda_DNA-bd_dom_sf"/>
</dbReference>
<dbReference type="GO" id="GO:0003677">
    <property type="term" value="F:DNA binding"/>
    <property type="evidence" value="ECO:0007669"/>
    <property type="project" value="InterPro"/>
</dbReference>
<sequence>MKNITLIVEIAGRIKEERERLGYLQPEFAAQGAVARNSQSRYELGNGSPSADYLARIARLGADVQYIVTGVRSENLHEIDTAESSLLNIAEDGAKYALTTSKDLDMDLMNKIVQGIWAVILDNKDYETLPPKVFSKAVSIIYQNKTLSNSRTAPSVDTVRSVLDALIMVEIED</sequence>
<dbReference type="Gene3D" id="1.10.260.40">
    <property type="entry name" value="lambda repressor-like DNA-binding domains"/>
    <property type="match status" value="1"/>
</dbReference>
<gene>
    <name evidence="2" type="ORF">LCGC14_0060140</name>
</gene>
<reference evidence="2" key="1">
    <citation type="journal article" date="2015" name="Nature">
        <title>Complex archaea that bridge the gap between prokaryotes and eukaryotes.</title>
        <authorList>
            <person name="Spang A."/>
            <person name="Saw J.H."/>
            <person name="Jorgensen S.L."/>
            <person name="Zaremba-Niedzwiedzka K."/>
            <person name="Martijn J."/>
            <person name="Lind A.E."/>
            <person name="van Eijk R."/>
            <person name="Schleper C."/>
            <person name="Guy L."/>
            <person name="Ettema T.J."/>
        </authorList>
    </citation>
    <scope>NUCLEOTIDE SEQUENCE</scope>
</reference>
<organism evidence="2">
    <name type="scientific">marine sediment metagenome</name>
    <dbReference type="NCBI Taxonomy" id="412755"/>
    <lineage>
        <taxon>unclassified sequences</taxon>
        <taxon>metagenomes</taxon>
        <taxon>ecological metagenomes</taxon>
    </lineage>
</organism>